<feature type="compositionally biased region" description="Low complexity" evidence="3">
    <location>
        <begin position="142"/>
        <end position="155"/>
    </location>
</feature>
<evidence type="ECO:0000313" key="5">
    <source>
        <dbReference type="EMBL" id="VDL99220.1"/>
    </source>
</evidence>
<dbReference type="Gene3D" id="3.30.160.60">
    <property type="entry name" value="Classic Zinc Finger"/>
    <property type="match status" value="1"/>
</dbReference>
<dbReference type="PANTHER" id="PTHR25462">
    <property type="entry name" value="BONUS, ISOFORM C-RELATED"/>
    <property type="match status" value="1"/>
</dbReference>
<feature type="region of interest" description="Disordered" evidence="3">
    <location>
        <begin position="127"/>
        <end position="169"/>
    </location>
</feature>
<feature type="domain" description="B box-type" evidence="4">
    <location>
        <begin position="367"/>
        <end position="395"/>
    </location>
</feature>
<reference evidence="7" key="1">
    <citation type="submission" date="2016-06" db="UniProtKB">
        <authorList>
            <consortium name="WormBaseParasite"/>
        </authorList>
    </citation>
    <scope>IDENTIFICATION</scope>
</reference>
<dbReference type="OrthoDB" id="295536at2759"/>
<dbReference type="GO" id="GO:0061630">
    <property type="term" value="F:ubiquitin protein ligase activity"/>
    <property type="evidence" value="ECO:0007669"/>
    <property type="project" value="TreeGrafter"/>
</dbReference>
<feature type="compositionally biased region" description="Polar residues" evidence="3">
    <location>
        <begin position="158"/>
        <end position="168"/>
    </location>
</feature>
<dbReference type="Pfam" id="PF22586">
    <property type="entry name" value="ANCHR-like_BBOX"/>
    <property type="match status" value="1"/>
</dbReference>
<dbReference type="Proteomes" id="UP000275846">
    <property type="component" value="Unassembled WGS sequence"/>
</dbReference>
<organism evidence="7">
    <name type="scientific">Schistocephalus solidus</name>
    <name type="common">Tapeworm</name>
    <dbReference type="NCBI Taxonomy" id="70667"/>
    <lineage>
        <taxon>Eukaryota</taxon>
        <taxon>Metazoa</taxon>
        <taxon>Spiralia</taxon>
        <taxon>Lophotrochozoa</taxon>
        <taxon>Platyhelminthes</taxon>
        <taxon>Cestoda</taxon>
        <taxon>Eucestoda</taxon>
        <taxon>Diphyllobothriidea</taxon>
        <taxon>Diphyllobothriidae</taxon>
        <taxon>Schistocephalus</taxon>
    </lineage>
</organism>
<keyword evidence="6" id="KW-1185">Reference proteome</keyword>
<dbReference type="InterPro" id="IPR000315">
    <property type="entry name" value="Znf_B-box"/>
</dbReference>
<accession>A0A183T8N7</accession>
<sequence>MALQATRDSLSSLPSSPCATTKSDIHSRASAGISGGKPRANLAKMDPELRCPSCSRYFLSPILLPCGHSLCTSCAMTTLVTLSDVNVTAAIQATISANETALAQHKGGQTLTTRPTTTYEVVVHREEPPDNLISTSIGPEGGSSSTMSGTNSSHGTDSDQQSVLSETDSGVVMSSRPATYAGRLPTIICPSAIGFSQVTPPALIPAYVMNSITHGLPCPLCHRIVALLDEKGVTQLPRNTALERVLVKLVGEEASKVTVSSGSGGGGGEAVSDTAVRLEVPICQLCDEPDPLNLDPLSIGGARSVRLGDLAANAAQGTPAIIWCEQCGIFYCEECRDRCHPQKGPLLKHTLHTALRGAEIVRQKRQNKLPACPAHPHEAASQFCLACRVAVCNECIINDPGQLMCVRSPNKYGQHVKQELQSLQTFCKTKKVRPFVLFNICDYTIGFMHPRHPNRSK</sequence>
<dbReference type="Pfam" id="PF00643">
    <property type="entry name" value="zf-B_box"/>
    <property type="match status" value="1"/>
</dbReference>
<keyword evidence="1" id="KW-0479">Metal-binding</keyword>
<keyword evidence="2" id="KW-0862">Zinc</keyword>
<dbReference type="SUPFAM" id="SSF57850">
    <property type="entry name" value="RING/U-box"/>
    <property type="match status" value="1"/>
</dbReference>
<dbReference type="InterPro" id="IPR013083">
    <property type="entry name" value="Znf_RING/FYVE/PHD"/>
</dbReference>
<dbReference type="GO" id="GO:0008270">
    <property type="term" value="F:zinc ion binding"/>
    <property type="evidence" value="ECO:0007669"/>
    <property type="project" value="UniProtKB-KW"/>
</dbReference>
<evidence type="ECO:0000256" key="1">
    <source>
        <dbReference type="ARBA" id="ARBA00022723"/>
    </source>
</evidence>
<evidence type="ECO:0000259" key="4">
    <source>
        <dbReference type="PROSITE" id="PS50119"/>
    </source>
</evidence>
<dbReference type="Gene3D" id="3.30.40.10">
    <property type="entry name" value="Zinc/RING finger domain, C3HC4 (zinc finger)"/>
    <property type="match status" value="1"/>
</dbReference>
<dbReference type="InterPro" id="IPR047153">
    <property type="entry name" value="TRIM45/56/19-like"/>
</dbReference>
<reference evidence="5 6" key="2">
    <citation type="submission" date="2018-11" db="EMBL/GenBank/DDBJ databases">
        <authorList>
            <consortium name="Pathogen Informatics"/>
        </authorList>
    </citation>
    <scope>NUCLEOTIDE SEQUENCE [LARGE SCALE GENOMIC DNA]</scope>
    <source>
        <strain evidence="5 6">NST_G2</strain>
    </source>
</reference>
<dbReference type="AlphaFoldDB" id="A0A183T8N7"/>
<dbReference type="EMBL" id="UYSU01037578">
    <property type="protein sequence ID" value="VDL99220.1"/>
    <property type="molecule type" value="Genomic_DNA"/>
</dbReference>
<feature type="compositionally biased region" description="Polar residues" evidence="3">
    <location>
        <begin position="1"/>
        <end position="22"/>
    </location>
</feature>
<dbReference type="PROSITE" id="PS50119">
    <property type="entry name" value="ZF_BBOX"/>
    <property type="match status" value="1"/>
</dbReference>
<dbReference type="SUPFAM" id="SSF57845">
    <property type="entry name" value="B-box zinc-binding domain"/>
    <property type="match status" value="1"/>
</dbReference>
<dbReference type="STRING" id="70667.A0A183T8N7"/>
<keyword evidence="2" id="KW-0863">Zinc-finger</keyword>
<name>A0A183T8N7_SCHSO</name>
<proteinExistence type="predicted"/>
<evidence type="ECO:0000256" key="2">
    <source>
        <dbReference type="PROSITE-ProRule" id="PRU00024"/>
    </source>
</evidence>
<feature type="region of interest" description="Disordered" evidence="3">
    <location>
        <begin position="1"/>
        <end position="39"/>
    </location>
</feature>
<evidence type="ECO:0000313" key="7">
    <source>
        <dbReference type="WBParaSite" id="SSLN_0001333301-mRNA-1"/>
    </source>
</evidence>
<protein>
    <submittedName>
        <fullName evidence="7">B box-type domain-containing protein</fullName>
    </submittedName>
</protein>
<dbReference type="WBParaSite" id="SSLN_0001333301-mRNA-1">
    <property type="protein sequence ID" value="SSLN_0001333301-mRNA-1"/>
    <property type="gene ID" value="SSLN_0001333301"/>
</dbReference>
<gene>
    <name evidence="5" type="ORF">SSLN_LOCUS12835</name>
</gene>
<evidence type="ECO:0000313" key="6">
    <source>
        <dbReference type="Proteomes" id="UP000275846"/>
    </source>
</evidence>
<evidence type="ECO:0000256" key="3">
    <source>
        <dbReference type="SAM" id="MobiDB-lite"/>
    </source>
</evidence>
<dbReference type="PANTHER" id="PTHR25462:SF306">
    <property type="entry name" value="TRIPARTITE MOTIF CONTAINING 9"/>
    <property type="match status" value="1"/>
</dbReference>